<dbReference type="KEGG" id="dfa:DFA_08455"/>
<dbReference type="GO" id="GO:0019005">
    <property type="term" value="C:SCF ubiquitin ligase complex"/>
    <property type="evidence" value="ECO:0007669"/>
    <property type="project" value="TreeGrafter"/>
</dbReference>
<dbReference type="Proteomes" id="UP000007797">
    <property type="component" value="Unassembled WGS sequence"/>
</dbReference>
<feature type="compositionally biased region" description="Pro residues" evidence="1">
    <location>
        <begin position="28"/>
        <end position="51"/>
    </location>
</feature>
<evidence type="ECO:0000259" key="2">
    <source>
        <dbReference type="Pfam" id="PF25372"/>
    </source>
</evidence>
<evidence type="ECO:0000313" key="4">
    <source>
        <dbReference type="Proteomes" id="UP000007797"/>
    </source>
</evidence>
<dbReference type="EMBL" id="GL883021">
    <property type="protein sequence ID" value="EGG17460.1"/>
    <property type="molecule type" value="Genomic_DNA"/>
</dbReference>
<dbReference type="SUPFAM" id="SSF52047">
    <property type="entry name" value="RNI-like"/>
    <property type="match status" value="1"/>
</dbReference>
<dbReference type="GO" id="GO:0031146">
    <property type="term" value="P:SCF-dependent proteasomal ubiquitin-dependent protein catabolic process"/>
    <property type="evidence" value="ECO:0007669"/>
    <property type="project" value="TreeGrafter"/>
</dbReference>
<dbReference type="SMART" id="SM00367">
    <property type="entry name" value="LRR_CC"/>
    <property type="match status" value="6"/>
</dbReference>
<keyword evidence="4" id="KW-1185">Reference proteome</keyword>
<protein>
    <recommendedName>
        <fullName evidence="2">F-box/LRR-repeat protein 15-like leucin rich repeat domain-containing protein</fullName>
    </recommendedName>
</protein>
<gene>
    <name evidence="3" type="ORF">DFA_08455</name>
</gene>
<feature type="compositionally biased region" description="Acidic residues" evidence="1">
    <location>
        <begin position="143"/>
        <end position="171"/>
    </location>
</feature>
<evidence type="ECO:0000256" key="1">
    <source>
        <dbReference type="SAM" id="MobiDB-lite"/>
    </source>
</evidence>
<feature type="region of interest" description="Disordered" evidence="1">
    <location>
        <begin position="1"/>
        <end position="184"/>
    </location>
</feature>
<accession>F4Q686</accession>
<dbReference type="InterPro" id="IPR006553">
    <property type="entry name" value="Leu-rich_rpt_Cys-con_subtyp"/>
</dbReference>
<dbReference type="InterPro" id="IPR032675">
    <property type="entry name" value="LRR_dom_sf"/>
</dbReference>
<reference evidence="4" key="1">
    <citation type="journal article" date="2011" name="Genome Res.">
        <title>Phylogeny-wide analysis of social amoeba genomes highlights ancient origins for complex intercellular communication.</title>
        <authorList>
            <person name="Heidel A.J."/>
            <person name="Lawal H.M."/>
            <person name="Felder M."/>
            <person name="Schilde C."/>
            <person name="Helps N.R."/>
            <person name="Tunggal B."/>
            <person name="Rivero F."/>
            <person name="John U."/>
            <person name="Schleicher M."/>
            <person name="Eichinger L."/>
            <person name="Platzer M."/>
            <person name="Noegel A.A."/>
            <person name="Schaap P."/>
            <person name="Gloeckner G."/>
        </authorList>
    </citation>
    <scope>NUCLEOTIDE SEQUENCE [LARGE SCALE GENOMIC DNA]</scope>
    <source>
        <strain evidence="4">SH3</strain>
    </source>
</reference>
<dbReference type="OrthoDB" id="120976at2759"/>
<dbReference type="Gene3D" id="3.80.10.10">
    <property type="entry name" value="Ribonuclease Inhibitor"/>
    <property type="match status" value="3"/>
</dbReference>
<organism evidence="3 4">
    <name type="scientific">Cavenderia fasciculata</name>
    <name type="common">Slime mold</name>
    <name type="synonym">Dictyostelium fasciculatum</name>
    <dbReference type="NCBI Taxonomy" id="261658"/>
    <lineage>
        <taxon>Eukaryota</taxon>
        <taxon>Amoebozoa</taxon>
        <taxon>Evosea</taxon>
        <taxon>Eumycetozoa</taxon>
        <taxon>Dictyostelia</taxon>
        <taxon>Acytosteliales</taxon>
        <taxon>Cavenderiaceae</taxon>
        <taxon>Cavenderia</taxon>
    </lineage>
</organism>
<feature type="compositionally biased region" description="Polar residues" evidence="1">
    <location>
        <begin position="16"/>
        <end position="26"/>
    </location>
</feature>
<dbReference type="GeneID" id="14869788"/>
<name>F4Q686_CACFS</name>
<proteinExistence type="predicted"/>
<dbReference type="RefSeq" id="XP_004355944.1">
    <property type="nucleotide sequence ID" value="XM_004355891.1"/>
</dbReference>
<dbReference type="OMA" id="MHESYLE"/>
<feature type="compositionally biased region" description="Low complexity" evidence="1">
    <location>
        <begin position="172"/>
        <end position="184"/>
    </location>
</feature>
<dbReference type="PANTHER" id="PTHR13318">
    <property type="entry name" value="PARTNER OF PAIRED, ISOFORM B-RELATED"/>
    <property type="match status" value="1"/>
</dbReference>
<sequence length="713" mass="79339">MDDLAELRRQRHAQYLRQSPPSTEGDTSPPPTIASPPIQPAVVVAPPPPNIVNPNNANLIGGHPNPFANPHAPPMMPHPWFNKKAAAVSSWSSSSGHRLGDGTESEETTTTTTNKNESDDVLEEELMEEDQETTNQMVQPTIENDESFDDDGDNSDSDNEDQDNGDEDEDMMMPPNGGMMMPPGGFVPGMGMMPGMGFNHFNQFQAFGGTGHTLQELNPSLESSKPKEKGEIADMIKDRISSLPSDQAELYPKPAPRVFERDIKKLVDICLLQLIRELQTHLSKLKILSPELVYRMIELMKDKGRRVERKAMDQLKVAGVRLMDMHLDHQDLLVNNNFVLNCLPGFVYLHTISFVGCSNVTDTGMEGFKTMTNLTSLNLTGTRISDVSLKFIRRLTLLRSLSLRNTGITEKGVLLLSPLSKLESLDLTNLLLTDTSMLTVATFSNLNTLLLGNALVTEKGINDISNLPITTLSLLHCKKINNASMVYLTKYQNTLESLDITGTMVMGMGFIHLKRFKKLRDLQLPNRLCITDDTIKHLDSLEFISKLHLSDYTQITSITSIPNLKRLVDLSLSNTKISDDSIPTILKYLNLEHLNLDRTNVTDFGVSQLAVLQLTTLSLSSTKINGTCFPELSGITLLKWLNVSNNEIDDAKVPALFKLPELQFIDLRGTYAYKSAREFNSSVTVRVPLPIVVQEEIDEEMQDNEDEDDGNAF</sequence>
<dbReference type="Pfam" id="PF25372">
    <property type="entry name" value="DUF7885"/>
    <property type="match status" value="1"/>
</dbReference>
<feature type="compositionally biased region" description="Polar residues" evidence="1">
    <location>
        <begin position="133"/>
        <end position="142"/>
    </location>
</feature>
<feature type="compositionally biased region" description="Low complexity" evidence="1">
    <location>
        <begin position="52"/>
        <end position="70"/>
    </location>
</feature>
<dbReference type="InterPro" id="IPR057207">
    <property type="entry name" value="FBXL15_LRR"/>
</dbReference>
<feature type="domain" description="F-box/LRR-repeat protein 15-like leucin rich repeat" evidence="2">
    <location>
        <begin position="409"/>
        <end position="545"/>
    </location>
</feature>
<feature type="compositionally biased region" description="Acidic residues" evidence="1">
    <location>
        <begin position="119"/>
        <end position="132"/>
    </location>
</feature>
<dbReference type="AlphaFoldDB" id="F4Q686"/>
<evidence type="ECO:0000313" key="3">
    <source>
        <dbReference type="EMBL" id="EGG17460.1"/>
    </source>
</evidence>
<dbReference type="STRING" id="1054147.F4Q686"/>